<evidence type="ECO:0000313" key="20">
    <source>
        <dbReference type="Proteomes" id="UP000010164"/>
    </source>
</evidence>
<evidence type="ECO:0000256" key="17">
    <source>
        <dbReference type="RuleBase" id="RU003750"/>
    </source>
</evidence>
<evidence type="ECO:0000256" key="13">
    <source>
        <dbReference type="ARBA" id="ARBA00023209"/>
    </source>
</evidence>
<dbReference type="Pfam" id="PF01066">
    <property type="entry name" value="CDP-OH_P_transf"/>
    <property type="match status" value="1"/>
</dbReference>
<dbReference type="FunFam" id="1.20.120.1760:FF:000008">
    <property type="entry name" value="CDP-diacylglycerol--glycerol-3-phosphate 3-phosphatidyltransferase 2"/>
    <property type="match status" value="1"/>
</dbReference>
<evidence type="ECO:0000256" key="15">
    <source>
        <dbReference type="ARBA" id="ARBA00048586"/>
    </source>
</evidence>
<keyword evidence="13" id="KW-0594">Phospholipid biosynthesis</keyword>
<evidence type="ECO:0000256" key="8">
    <source>
        <dbReference type="ARBA" id="ARBA00022679"/>
    </source>
</evidence>
<evidence type="ECO:0000256" key="1">
    <source>
        <dbReference type="ARBA" id="ARBA00001936"/>
    </source>
</evidence>
<dbReference type="GO" id="GO:0016020">
    <property type="term" value="C:membrane"/>
    <property type="evidence" value="ECO:0007669"/>
    <property type="project" value="UniProtKB-SubCell"/>
</dbReference>
<evidence type="ECO:0000256" key="5">
    <source>
        <dbReference type="ARBA" id="ARBA00013170"/>
    </source>
</evidence>
<dbReference type="PROSITE" id="PS00379">
    <property type="entry name" value="CDP_ALCOHOL_P_TRANSF"/>
    <property type="match status" value="1"/>
</dbReference>
<dbReference type="AlphaFoldDB" id="L0W9G7"/>
<gene>
    <name evidence="19" type="ORF">A11A3_12775</name>
</gene>
<dbReference type="PIRSF" id="PIRSF000847">
    <property type="entry name" value="Phos_ph_gly_syn"/>
    <property type="match status" value="1"/>
</dbReference>
<dbReference type="eggNOG" id="COG0558">
    <property type="taxonomic scope" value="Bacteria"/>
</dbReference>
<dbReference type="GO" id="GO:0046474">
    <property type="term" value="P:glycerophospholipid biosynthetic process"/>
    <property type="evidence" value="ECO:0007669"/>
    <property type="project" value="TreeGrafter"/>
</dbReference>
<evidence type="ECO:0000313" key="19">
    <source>
        <dbReference type="EMBL" id="EKF73601.1"/>
    </source>
</evidence>
<dbReference type="RefSeq" id="WP_008929727.1">
    <property type="nucleotide sequence ID" value="NZ_AMRJ01000022.1"/>
</dbReference>
<evidence type="ECO:0000256" key="9">
    <source>
        <dbReference type="ARBA" id="ARBA00022692"/>
    </source>
</evidence>
<dbReference type="STRING" id="1177179.A11A3_12775"/>
<reference evidence="19 20" key="1">
    <citation type="journal article" date="2012" name="J. Bacteriol.">
        <title>Genome Sequence of the Alkane-Degrading Bacterium Alcanivorax hongdengensis Type Strain A-11-3.</title>
        <authorList>
            <person name="Lai Q."/>
            <person name="Shao Z."/>
        </authorList>
    </citation>
    <scope>NUCLEOTIDE SEQUENCE [LARGE SCALE GENOMIC DNA]</scope>
    <source>
        <strain evidence="19 20">A-11-3</strain>
    </source>
</reference>
<feature type="transmembrane region" description="Helical" evidence="18">
    <location>
        <begin position="159"/>
        <end position="180"/>
    </location>
</feature>
<keyword evidence="10 18" id="KW-1133">Transmembrane helix</keyword>
<comment type="similarity">
    <text evidence="4 17">Belongs to the CDP-alcohol phosphatidyltransferase class-I family.</text>
</comment>
<evidence type="ECO:0000256" key="14">
    <source>
        <dbReference type="ARBA" id="ARBA00023264"/>
    </source>
</evidence>
<evidence type="ECO:0000256" key="16">
    <source>
        <dbReference type="NCBIfam" id="TIGR00560"/>
    </source>
</evidence>
<evidence type="ECO:0000256" key="12">
    <source>
        <dbReference type="ARBA" id="ARBA00023136"/>
    </source>
</evidence>
<comment type="pathway">
    <text evidence="3">Phospholipid metabolism; phosphatidylglycerol biosynthesis; phosphatidylglycerol from CDP-diacylglycerol: step 1/2.</text>
</comment>
<evidence type="ECO:0000256" key="2">
    <source>
        <dbReference type="ARBA" id="ARBA00004141"/>
    </source>
</evidence>
<keyword evidence="8 17" id="KW-0808">Transferase</keyword>
<comment type="caution">
    <text evidence="19">The sequence shown here is derived from an EMBL/GenBank/DDBJ whole genome shotgun (WGS) entry which is preliminary data.</text>
</comment>
<dbReference type="InterPro" id="IPR043130">
    <property type="entry name" value="CDP-OH_PTrfase_TM_dom"/>
</dbReference>
<dbReference type="EC" id="2.7.8.5" evidence="5 16"/>
<evidence type="ECO:0000256" key="6">
    <source>
        <dbReference type="ARBA" id="ARBA00014944"/>
    </source>
</evidence>
<evidence type="ECO:0000256" key="10">
    <source>
        <dbReference type="ARBA" id="ARBA00022989"/>
    </source>
</evidence>
<evidence type="ECO:0000256" key="11">
    <source>
        <dbReference type="ARBA" id="ARBA00023098"/>
    </source>
</evidence>
<evidence type="ECO:0000256" key="3">
    <source>
        <dbReference type="ARBA" id="ARBA00005042"/>
    </source>
</evidence>
<comment type="subcellular location">
    <subcellularLocation>
        <location evidence="2">Membrane</location>
        <topology evidence="2">Multi-pass membrane protein</topology>
    </subcellularLocation>
</comment>
<organism evidence="19 20">
    <name type="scientific">Alcanivorax hongdengensis A-11-3</name>
    <dbReference type="NCBI Taxonomy" id="1177179"/>
    <lineage>
        <taxon>Bacteria</taxon>
        <taxon>Pseudomonadati</taxon>
        <taxon>Pseudomonadota</taxon>
        <taxon>Gammaproteobacteria</taxon>
        <taxon>Oceanospirillales</taxon>
        <taxon>Alcanivoracaceae</taxon>
        <taxon>Alcanivorax</taxon>
    </lineage>
</organism>
<name>L0W9G7_9GAMM</name>
<proteinExistence type="inferred from homology"/>
<evidence type="ECO:0000256" key="4">
    <source>
        <dbReference type="ARBA" id="ARBA00010441"/>
    </source>
</evidence>
<comment type="catalytic activity">
    <reaction evidence="15">
        <text>a CDP-1,2-diacyl-sn-glycerol + sn-glycerol 3-phosphate = a 1,2-diacyl-sn-glycero-3-phospho-(1'-sn-glycero-3'-phosphate) + CMP + H(+)</text>
        <dbReference type="Rhea" id="RHEA:12593"/>
        <dbReference type="ChEBI" id="CHEBI:15378"/>
        <dbReference type="ChEBI" id="CHEBI:57597"/>
        <dbReference type="ChEBI" id="CHEBI:58332"/>
        <dbReference type="ChEBI" id="CHEBI:60110"/>
        <dbReference type="ChEBI" id="CHEBI:60377"/>
        <dbReference type="EC" id="2.7.8.5"/>
    </reaction>
</comment>
<feature type="transmembrane region" description="Helical" evidence="18">
    <location>
        <begin position="71"/>
        <end position="98"/>
    </location>
</feature>
<evidence type="ECO:0000256" key="7">
    <source>
        <dbReference type="ARBA" id="ARBA00022516"/>
    </source>
</evidence>
<dbReference type="PATRIC" id="fig|1177179.3.peg.2541"/>
<keyword evidence="14" id="KW-1208">Phospholipid metabolism</keyword>
<keyword evidence="20" id="KW-1185">Reference proteome</keyword>
<dbReference type="InterPro" id="IPR000462">
    <property type="entry name" value="CDP-OH_P_trans"/>
</dbReference>
<keyword evidence="7" id="KW-0444">Lipid biosynthesis</keyword>
<accession>L0W9G7</accession>
<protein>
    <recommendedName>
        <fullName evidence="6 16">CDP-diacylglycerol--glycerol-3-phosphate 3-phosphatidyltransferase</fullName>
        <ecNumber evidence="5 16">2.7.8.5</ecNumber>
    </recommendedName>
</protein>
<keyword evidence="11" id="KW-0443">Lipid metabolism</keyword>
<comment type="cofactor">
    <cofactor evidence="1">
        <name>Mn(2+)</name>
        <dbReference type="ChEBI" id="CHEBI:29035"/>
    </cofactor>
</comment>
<feature type="transmembrane region" description="Helical" evidence="18">
    <location>
        <begin position="6"/>
        <end position="24"/>
    </location>
</feature>
<keyword evidence="9 18" id="KW-0812">Transmembrane</keyword>
<dbReference type="InterPro" id="IPR050324">
    <property type="entry name" value="CDP-alcohol_PTase-I"/>
</dbReference>
<sequence length="194" mass="21224">MNLPNILTLIRVLAIPVLVLVYYVPFKGSHICAAGLFLAAGITDWLDGYLARRLNQTSPFGAFLDPVADKLIVGVALVMLVQVHATAWLAVPAMVIVSREITVSALREWMAELGKRARVAVSQLGKIKTVAQMSAITLLLAQKPAFDFHGDIVMTPWLWLSYGLLYVATGLTLWSMMSYLRAAAPELLKSQSKS</sequence>
<dbReference type="PANTHER" id="PTHR14269">
    <property type="entry name" value="CDP-DIACYLGLYCEROL--GLYCEROL-3-PHOSPHATE 3-PHOSPHATIDYLTRANSFERASE-RELATED"/>
    <property type="match status" value="1"/>
</dbReference>
<keyword evidence="12 18" id="KW-0472">Membrane</keyword>
<dbReference type="GO" id="GO:0005737">
    <property type="term" value="C:cytoplasm"/>
    <property type="evidence" value="ECO:0007669"/>
    <property type="project" value="UniProtKB-ARBA"/>
</dbReference>
<dbReference type="Proteomes" id="UP000010164">
    <property type="component" value="Unassembled WGS sequence"/>
</dbReference>
<evidence type="ECO:0000256" key="18">
    <source>
        <dbReference type="SAM" id="Phobius"/>
    </source>
</evidence>
<dbReference type="EMBL" id="AMRJ01000022">
    <property type="protein sequence ID" value="EKF73601.1"/>
    <property type="molecule type" value="Genomic_DNA"/>
</dbReference>
<dbReference type="Gene3D" id="1.20.120.1760">
    <property type="match status" value="1"/>
</dbReference>
<dbReference type="InterPro" id="IPR004570">
    <property type="entry name" value="Phosphatidylglycerol_P_synth"/>
</dbReference>
<dbReference type="InterPro" id="IPR048254">
    <property type="entry name" value="CDP_ALCOHOL_P_TRANSF_CS"/>
</dbReference>
<dbReference type="NCBIfam" id="TIGR00560">
    <property type="entry name" value="pgsA"/>
    <property type="match status" value="1"/>
</dbReference>
<dbReference type="PANTHER" id="PTHR14269:SF62">
    <property type="entry name" value="CDP-DIACYLGLYCEROL--GLYCEROL-3-PHOSPHATE 3-PHOSPHATIDYLTRANSFERASE 1, CHLOROPLASTIC"/>
    <property type="match status" value="1"/>
</dbReference>
<feature type="transmembrane region" description="Helical" evidence="18">
    <location>
        <begin position="31"/>
        <end position="51"/>
    </location>
</feature>
<dbReference type="GO" id="GO:0050793">
    <property type="term" value="P:regulation of developmental process"/>
    <property type="evidence" value="ECO:0007669"/>
    <property type="project" value="UniProtKB-ARBA"/>
</dbReference>
<dbReference type="GO" id="GO:0008444">
    <property type="term" value="F:CDP-diacylglycerol-glycerol-3-phosphate 3-phosphatidyltransferase activity"/>
    <property type="evidence" value="ECO:0007669"/>
    <property type="project" value="UniProtKB-UniRule"/>
</dbReference>
<dbReference type="GO" id="GO:0036094">
    <property type="term" value="F:small molecule binding"/>
    <property type="evidence" value="ECO:0007669"/>
    <property type="project" value="UniProtKB-ARBA"/>
</dbReference>